<dbReference type="Proteomes" id="UP001197247">
    <property type="component" value="Unassembled WGS sequence"/>
</dbReference>
<keyword evidence="11" id="KW-1185">Reference proteome</keyword>
<dbReference type="RefSeq" id="WP_214156951.1">
    <property type="nucleotide sequence ID" value="NZ_JAHBAY010000006.1"/>
</dbReference>
<dbReference type="InterPro" id="IPR006103">
    <property type="entry name" value="Glyco_hydro_2_cat"/>
</dbReference>
<dbReference type="InterPro" id="IPR008979">
    <property type="entry name" value="Galactose-bd-like_sf"/>
</dbReference>
<dbReference type="Pfam" id="PF05270">
    <property type="entry name" value="AbfB"/>
    <property type="match status" value="1"/>
</dbReference>
<dbReference type="CDD" id="cd23399">
    <property type="entry name" value="beta-trefoil_ABD_ABFB"/>
    <property type="match status" value="1"/>
</dbReference>
<evidence type="ECO:0000259" key="7">
    <source>
        <dbReference type="Pfam" id="PF02836"/>
    </source>
</evidence>
<dbReference type="EMBL" id="JAHBAY010000006">
    <property type="protein sequence ID" value="MBT0770668.1"/>
    <property type="molecule type" value="Genomic_DNA"/>
</dbReference>
<comment type="similarity">
    <text evidence="1">Belongs to the glycosyl hydrolase 2 family.</text>
</comment>
<feature type="chain" id="PRO_5045875633" evidence="5">
    <location>
        <begin position="31"/>
        <end position="772"/>
    </location>
</feature>
<accession>A0ABS5TKS0</accession>
<keyword evidence="3" id="KW-0326">Glycosidase</keyword>
<feature type="domain" description="Alpha-L-arabinofuranosidase B arabinose-binding" evidence="9">
    <location>
        <begin position="627"/>
        <end position="765"/>
    </location>
</feature>
<evidence type="ECO:0000313" key="11">
    <source>
        <dbReference type="Proteomes" id="UP001197247"/>
    </source>
</evidence>
<dbReference type="InterPro" id="IPR013783">
    <property type="entry name" value="Ig-like_fold"/>
</dbReference>
<keyword evidence="5" id="KW-0732">Signal</keyword>
<organism evidence="10 11">
    <name type="scientific">Kineosporia corallincola</name>
    <dbReference type="NCBI Taxonomy" id="2835133"/>
    <lineage>
        <taxon>Bacteria</taxon>
        <taxon>Bacillati</taxon>
        <taxon>Actinomycetota</taxon>
        <taxon>Actinomycetes</taxon>
        <taxon>Kineosporiales</taxon>
        <taxon>Kineosporiaceae</taxon>
        <taxon>Kineosporia</taxon>
    </lineage>
</organism>
<dbReference type="InterPro" id="IPR051913">
    <property type="entry name" value="GH2_Domain-Containing"/>
</dbReference>
<feature type="signal peptide" evidence="5">
    <location>
        <begin position="1"/>
        <end position="30"/>
    </location>
</feature>
<evidence type="ECO:0000259" key="9">
    <source>
        <dbReference type="Pfam" id="PF05270"/>
    </source>
</evidence>
<feature type="domain" description="Glycoside hydrolase family 2 catalytic" evidence="7">
    <location>
        <begin position="367"/>
        <end position="480"/>
    </location>
</feature>
<dbReference type="Gene3D" id="3.20.20.80">
    <property type="entry name" value="Glycosidases"/>
    <property type="match status" value="1"/>
</dbReference>
<dbReference type="Gene3D" id="2.80.10.50">
    <property type="match status" value="1"/>
</dbReference>
<dbReference type="InterPro" id="IPR036195">
    <property type="entry name" value="AbfB_ABD_sf"/>
</dbReference>
<dbReference type="SUPFAM" id="SSF49785">
    <property type="entry name" value="Galactose-binding domain-like"/>
    <property type="match status" value="1"/>
</dbReference>
<sequence length="772" mass="84214">MRQRPPALNQAMVVILSVLGLLVVAGPARAAGQADWEPKSAPMTTPWTDQVPTEKPLPEYPRPQLTRSQWQNLNGIWDFEVTPSDRTTPPESFGEKIRVPFAAESALSGIQRRITGDDKLWYQRTFTVPAGWSKDRVQLNFDGVDYRTDVWVNGTKAGATHDGGYDAFSYDITGLLRAGDNTLVVGVWDPGNAGTQAVGKQELQGVQPESGGGIFYTSSSGIWQTVWLEPVNATHVTKVDLTPDLSSSTLKVRVGTTKNATSVVTVSTGGTKVVSASGAAGQTVSLKIPKPHLWTPDDPFLYDVKVELRTGQTTVDTVGSYAGMRSIAVKRVDGQQRLVLNGDFLFQSGTLDQGYWPDGIYTAPTDQALRYDLELLKSTGFNMVRKHIKVEPQRWYYWADRLGLLVWQDMPSMRPDLQPDAAAKAQWEKEFKAMIDQHRSSPSVVLWVAQNEGWGQHDQAAVADLVKAYDPTRLVDNMSGVNCCGAVDGGNGDVIDNHNYTGPGIARPTATRAGVVGEFGGLGLKVAGHEWFPGGGFSYEDQGTAERLNRRLIGLWTQMTTSGVPNGLSASVYTETTDVENEVNGLATYDRQVVKVDAARLKEANEKLIAAPTSPDAVTIDQGRHSLRVTTEGYDDRYVRHREGLGYTEVVTAASDELLKNDATWNIVPGLADSSCYSLESVNYPGTYLRHQAFRVKQHADDGTALFAADATWCAEEGDGGVKLSSWNYPGQYLRHYAAELWLAVPGGNAARDADASFDADTTWSVEAPWAS</sequence>
<evidence type="ECO:0000256" key="4">
    <source>
        <dbReference type="SAM" id="MobiDB-lite"/>
    </source>
</evidence>
<proteinExistence type="inferred from homology"/>
<dbReference type="InterPro" id="IPR006104">
    <property type="entry name" value="Glyco_hydro_2_N"/>
</dbReference>
<comment type="caution">
    <text evidence="10">The sequence shown here is derived from an EMBL/GenBank/DDBJ whole genome shotgun (WGS) entry which is preliminary data.</text>
</comment>
<dbReference type="SUPFAM" id="SSF49303">
    <property type="entry name" value="beta-Galactosidase/glucuronidase domain"/>
    <property type="match status" value="1"/>
</dbReference>
<dbReference type="InterPro" id="IPR006102">
    <property type="entry name" value="Ig-like_GH2"/>
</dbReference>
<dbReference type="Pfam" id="PF02837">
    <property type="entry name" value="Glyco_hydro_2_N"/>
    <property type="match status" value="1"/>
</dbReference>
<evidence type="ECO:0000256" key="5">
    <source>
        <dbReference type="SAM" id="SignalP"/>
    </source>
</evidence>
<dbReference type="PANTHER" id="PTHR42732">
    <property type="entry name" value="BETA-GALACTOSIDASE"/>
    <property type="match status" value="1"/>
</dbReference>
<dbReference type="InterPro" id="IPR017853">
    <property type="entry name" value="GH"/>
</dbReference>
<reference evidence="10 11" key="1">
    <citation type="submission" date="2021-05" db="EMBL/GenBank/DDBJ databases">
        <title>Kineosporia and Streptomyces sp. nov. two new marine actinobacteria isolated from Coral.</title>
        <authorList>
            <person name="Buangrab K."/>
            <person name="Sutthacheep M."/>
            <person name="Yeemin T."/>
            <person name="Harunari E."/>
            <person name="Igarashi Y."/>
            <person name="Kanchanasin P."/>
            <person name="Tanasupawat S."/>
            <person name="Phongsopitanun W."/>
        </authorList>
    </citation>
    <scope>NUCLEOTIDE SEQUENCE [LARGE SCALE GENOMIC DNA]</scope>
    <source>
        <strain evidence="10 11">J2-2</strain>
    </source>
</reference>
<dbReference type="Gene3D" id="2.60.40.10">
    <property type="entry name" value="Immunoglobulins"/>
    <property type="match status" value="1"/>
</dbReference>
<evidence type="ECO:0000256" key="1">
    <source>
        <dbReference type="ARBA" id="ARBA00007401"/>
    </source>
</evidence>
<evidence type="ECO:0000256" key="3">
    <source>
        <dbReference type="ARBA" id="ARBA00023295"/>
    </source>
</evidence>
<gene>
    <name evidence="10" type="ORF">KIH74_17120</name>
</gene>
<keyword evidence="2" id="KW-0378">Hydrolase</keyword>
<dbReference type="InterPro" id="IPR007934">
    <property type="entry name" value="AbfB_ABD"/>
</dbReference>
<feature type="compositionally biased region" description="Polar residues" evidence="4">
    <location>
        <begin position="42"/>
        <end position="51"/>
    </location>
</feature>
<dbReference type="SUPFAM" id="SSF110221">
    <property type="entry name" value="AbfB domain"/>
    <property type="match status" value="1"/>
</dbReference>
<evidence type="ECO:0000256" key="2">
    <source>
        <dbReference type="ARBA" id="ARBA00022801"/>
    </source>
</evidence>
<dbReference type="PANTHER" id="PTHR42732:SF2">
    <property type="entry name" value="BETA-MANNOSIDASE"/>
    <property type="match status" value="1"/>
</dbReference>
<dbReference type="InterPro" id="IPR036156">
    <property type="entry name" value="Beta-gal/glucu_dom_sf"/>
</dbReference>
<protein>
    <submittedName>
        <fullName evidence="10">AbfB domain-containing protein</fullName>
    </submittedName>
</protein>
<dbReference type="Pfam" id="PF02836">
    <property type="entry name" value="Glyco_hydro_2_C"/>
    <property type="match status" value="1"/>
</dbReference>
<evidence type="ECO:0000259" key="6">
    <source>
        <dbReference type="Pfam" id="PF00703"/>
    </source>
</evidence>
<feature type="domain" description="Glycoside hydrolase family 2 immunoglobulin-like beta-sandwich" evidence="6">
    <location>
        <begin position="234"/>
        <end position="325"/>
    </location>
</feature>
<evidence type="ECO:0000313" key="10">
    <source>
        <dbReference type="EMBL" id="MBT0770668.1"/>
    </source>
</evidence>
<evidence type="ECO:0000259" key="8">
    <source>
        <dbReference type="Pfam" id="PF02837"/>
    </source>
</evidence>
<dbReference type="SUPFAM" id="SSF51445">
    <property type="entry name" value="(Trans)glycosidases"/>
    <property type="match status" value="1"/>
</dbReference>
<name>A0ABS5TKS0_9ACTN</name>
<dbReference type="Gene3D" id="2.60.120.260">
    <property type="entry name" value="Galactose-binding domain-like"/>
    <property type="match status" value="1"/>
</dbReference>
<feature type="region of interest" description="Disordered" evidence="4">
    <location>
        <begin position="32"/>
        <end position="63"/>
    </location>
</feature>
<feature type="domain" description="Glycosyl hydrolases family 2 sugar binding" evidence="8">
    <location>
        <begin position="118"/>
        <end position="190"/>
    </location>
</feature>
<dbReference type="Pfam" id="PF00703">
    <property type="entry name" value="Glyco_hydro_2"/>
    <property type="match status" value="1"/>
</dbReference>